<sequence>MQVANESGHVTLSLVLYISEAEIQLPNAPIVSVECRLVVEGILVRRGELGPLGSECDQVERSGHCSPGGVSSNSPFHCVMIHTFYRFQNPLESGPLIKEVKRFIAGMRAHHPFRVVAWLLYIRKAPDWK</sequence>
<reference evidence="1 2" key="1">
    <citation type="submission" date="2017-11" db="EMBL/GenBank/DDBJ databases">
        <title>De-novo sequencing of pomegranate (Punica granatum L.) genome.</title>
        <authorList>
            <person name="Akparov Z."/>
            <person name="Amiraslanov A."/>
            <person name="Hajiyeva S."/>
            <person name="Abbasov M."/>
            <person name="Kaur K."/>
            <person name="Hamwieh A."/>
            <person name="Solovyev V."/>
            <person name="Salamov A."/>
            <person name="Braich B."/>
            <person name="Kosarev P."/>
            <person name="Mahmoud A."/>
            <person name="Hajiyev E."/>
            <person name="Babayeva S."/>
            <person name="Izzatullayeva V."/>
            <person name="Mammadov A."/>
            <person name="Mammadov A."/>
            <person name="Sharifova S."/>
            <person name="Ojaghi J."/>
            <person name="Eynullazada K."/>
            <person name="Bayramov B."/>
            <person name="Abdulazimova A."/>
            <person name="Shahmuradov I."/>
        </authorList>
    </citation>
    <scope>NUCLEOTIDE SEQUENCE [LARGE SCALE GENOMIC DNA]</scope>
    <source>
        <strain evidence="2">cv. AG2017</strain>
        <tissue evidence="1">Leaf</tissue>
    </source>
</reference>
<dbReference type="AlphaFoldDB" id="A0A2I0JIJ4"/>
<comment type="caution">
    <text evidence="1">The sequence shown here is derived from an EMBL/GenBank/DDBJ whole genome shotgun (WGS) entry which is preliminary data.</text>
</comment>
<proteinExistence type="predicted"/>
<organism evidence="1 2">
    <name type="scientific">Punica granatum</name>
    <name type="common">Pomegranate</name>
    <dbReference type="NCBI Taxonomy" id="22663"/>
    <lineage>
        <taxon>Eukaryota</taxon>
        <taxon>Viridiplantae</taxon>
        <taxon>Streptophyta</taxon>
        <taxon>Embryophyta</taxon>
        <taxon>Tracheophyta</taxon>
        <taxon>Spermatophyta</taxon>
        <taxon>Magnoliopsida</taxon>
        <taxon>eudicotyledons</taxon>
        <taxon>Gunneridae</taxon>
        <taxon>Pentapetalae</taxon>
        <taxon>rosids</taxon>
        <taxon>malvids</taxon>
        <taxon>Myrtales</taxon>
        <taxon>Lythraceae</taxon>
        <taxon>Punica</taxon>
    </lineage>
</organism>
<keyword evidence="2" id="KW-1185">Reference proteome</keyword>
<evidence type="ECO:0000313" key="1">
    <source>
        <dbReference type="EMBL" id="PKI56087.1"/>
    </source>
</evidence>
<name>A0A2I0JIJ4_PUNGR</name>
<dbReference type="EMBL" id="PGOL01001630">
    <property type="protein sequence ID" value="PKI56087.1"/>
    <property type="molecule type" value="Genomic_DNA"/>
</dbReference>
<evidence type="ECO:0000313" key="2">
    <source>
        <dbReference type="Proteomes" id="UP000233551"/>
    </source>
</evidence>
<accession>A0A2I0JIJ4</accession>
<protein>
    <submittedName>
        <fullName evidence="1">Uncharacterized protein</fullName>
    </submittedName>
</protein>
<gene>
    <name evidence="1" type="ORF">CRG98_023519</name>
</gene>
<dbReference type="Proteomes" id="UP000233551">
    <property type="component" value="Unassembled WGS sequence"/>
</dbReference>